<dbReference type="Proteomes" id="UP001145742">
    <property type="component" value="Unassembled WGS sequence"/>
</dbReference>
<protein>
    <submittedName>
        <fullName evidence="1">Uncharacterized protein</fullName>
    </submittedName>
</protein>
<accession>A0ABQ9CNX4</accession>
<organism evidence="1 2">
    <name type="scientific">Willisornis vidua</name>
    <name type="common">Xingu scale-backed antbird</name>
    <dbReference type="NCBI Taxonomy" id="1566151"/>
    <lineage>
        <taxon>Eukaryota</taxon>
        <taxon>Metazoa</taxon>
        <taxon>Chordata</taxon>
        <taxon>Craniata</taxon>
        <taxon>Vertebrata</taxon>
        <taxon>Euteleostomi</taxon>
        <taxon>Archelosauria</taxon>
        <taxon>Archosauria</taxon>
        <taxon>Dinosauria</taxon>
        <taxon>Saurischia</taxon>
        <taxon>Theropoda</taxon>
        <taxon>Coelurosauria</taxon>
        <taxon>Aves</taxon>
        <taxon>Neognathae</taxon>
        <taxon>Neoaves</taxon>
        <taxon>Telluraves</taxon>
        <taxon>Australaves</taxon>
        <taxon>Passeriformes</taxon>
        <taxon>Thamnophilidae</taxon>
        <taxon>Willisornis</taxon>
    </lineage>
</organism>
<dbReference type="EMBL" id="WHWB01034654">
    <property type="protein sequence ID" value="KAJ7406408.1"/>
    <property type="molecule type" value="Genomic_DNA"/>
</dbReference>
<comment type="caution">
    <text evidence="1">The sequence shown here is derived from an EMBL/GenBank/DDBJ whole genome shotgun (WGS) entry which is preliminary data.</text>
</comment>
<sequence>MTGHGTGKLVMVTLISAEGSSASWSPEVPANLRDSLDPTGYPFLAKTCYHPFILKHTAGKGHDSISSPAPGGNGKRQAGLDYKLVSGVCLPQWKCTIHDKFQLELDFASGAWKDSQLPTLKVVLKWFPSQQVHEGATDLTGVCYRVCDTSAGVGEGRKQEPSNPKAEKITAIQIYSPSVWEDTQSFIFGGLMPFHFASSQDCSAAAFVEEPNPPGAGAENTVSNDPANIGCHCTRLPQLIFAPCFSHLLPN</sequence>
<evidence type="ECO:0000313" key="1">
    <source>
        <dbReference type="EMBL" id="KAJ7406408.1"/>
    </source>
</evidence>
<gene>
    <name evidence="1" type="ORF">WISP_134051</name>
</gene>
<keyword evidence="2" id="KW-1185">Reference proteome</keyword>
<name>A0ABQ9CNX4_9PASS</name>
<reference evidence="1" key="1">
    <citation type="submission" date="2019-10" db="EMBL/GenBank/DDBJ databases">
        <authorList>
            <person name="Soares A.E.R."/>
            <person name="Aleixo A."/>
            <person name="Schneider P."/>
            <person name="Miyaki C.Y."/>
            <person name="Schneider M.P."/>
            <person name="Mello C."/>
            <person name="Vasconcelos A.T.R."/>
        </authorList>
    </citation>
    <scope>NUCLEOTIDE SEQUENCE</scope>
    <source>
        <tissue evidence="1">Muscle</tissue>
    </source>
</reference>
<evidence type="ECO:0000313" key="2">
    <source>
        <dbReference type="Proteomes" id="UP001145742"/>
    </source>
</evidence>
<proteinExistence type="predicted"/>